<accession>A0A5C3Q0Y9</accession>
<dbReference type="EMBL" id="ML178875">
    <property type="protein sequence ID" value="TFK95764.1"/>
    <property type="molecule type" value="Genomic_DNA"/>
</dbReference>
<proteinExistence type="predicted"/>
<gene>
    <name evidence="1" type="ORF">BDV98DRAFT_371325</name>
</gene>
<dbReference type="Proteomes" id="UP000305067">
    <property type="component" value="Unassembled WGS sequence"/>
</dbReference>
<dbReference type="OrthoDB" id="2935414at2759"/>
<dbReference type="AlphaFoldDB" id="A0A5C3Q0Y9"/>
<evidence type="ECO:0000313" key="2">
    <source>
        <dbReference type="Proteomes" id="UP000305067"/>
    </source>
</evidence>
<organism evidence="1 2">
    <name type="scientific">Pterulicium gracile</name>
    <dbReference type="NCBI Taxonomy" id="1884261"/>
    <lineage>
        <taxon>Eukaryota</taxon>
        <taxon>Fungi</taxon>
        <taxon>Dikarya</taxon>
        <taxon>Basidiomycota</taxon>
        <taxon>Agaricomycotina</taxon>
        <taxon>Agaricomycetes</taxon>
        <taxon>Agaricomycetidae</taxon>
        <taxon>Agaricales</taxon>
        <taxon>Pleurotineae</taxon>
        <taxon>Pterulaceae</taxon>
        <taxon>Pterulicium</taxon>
    </lineage>
</organism>
<protein>
    <submittedName>
        <fullName evidence="1">Uncharacterized protein</fullName>
    </submittedName>
</protein>
<name>A0A5C3Q0Y9_9AGAR</name>
<keyword evidence="2" id="KW-1185">Reference proteome</keyword>
<reference evidence="1 2" key="1">
    <citation type="journal article" date="2019" name="Nat. Ecol. Evol.">
        <title>Megaphylogeny resolves global patterns of mushroom evolution.</title>
        <authorList>
            <person name="Varga T."/>
            <person name="Krizsan K."/>
            <person name="Foldi C."/>
            <person name="Dima B."/>
            <person name="Sanchez-Garcia M."/>
            <person name="Sanchez-Ramirez S."/>
            <person name="Szollosi G.J."/>
            <person name="Szarkandi J.G."/>
            <person name="Papp V."/>
            <person name="Albert L."/>
            <person name="Andreopoulos W."/>
            <person name="Angelini C."/>
            <person name="Antonin V."/>
            <person name="Barry K.W."/>
            <person name="Bougher N.L."/>
            <person name="Buchanan P."/>
            <person name="Buyck B."/>
            <person name="Bense V."/>
            <person name="Catcheside P."/>
            <person name="Chovatia M."/>
            <person name="Cooper J."/>
            <person name="Damon W."/>
            <person name="Desjardin D."/>
            <person name="Finy P."/>
            <person name="Geml J."/>
            <person name="Haridas S."/>
            <person name="Hughes K."/>
            <person name="Justo A."/>
            <person name="Karasinski D."/>
            <person name="Kautmanova I."/>
            <person name="Kiss B."/>
            <person name="Kocsube S."/>
            <person name="Kotiranta H."/>
            <person name="LaButti K.M."/>
            <person name="Lechner B.E."/>
            <person name="Liimatainen K."/>
            <person name="Lipzen A."/>
            <person name="Lukacs Z."/>
            <person name="Mihaltcheva S."/>
            <person name="Morgado L.N."/>
            <person name="Niskanen T."/>
            <person name="Noordeloos M.E."/>
            <person name="Ohm R.A."/>
            <person name="Ortiz-Santana B."/>
            <person name="Ovrebo C."/>
            <person name="Racz N."/>
            <person name="Riley R."/>
            <person name="Savchenko A."/>
            <person name="Shiryaev A."/>
            <person name="Soop K."/>
            <person name="Spirin V."/>
            <person name="Szebenyi C."/>
            <person name="Tomsovsky M."/>
            <person name="Tulloss R.E."/>
            <person name="Uehling J."/>
            <person name="Grigoriev I.V."/>
            <person name="Vagvolgyi C."/>
            <person name="Papp T."/>
            <person name="Martin F.M."/>
            <person name="Miettinen O."/>
            <person name="Hibbett D.S."/>
            <person name="Nagy L.G."/>
        </authorList>
    </citation>
    <scope>NUCLEOTIDE SEQUENCE [LARGE SCALE GENOMIC DNA]</scope>
    <source>
        <strain evidence="1 2">CBS 309.79</strain>
    </source>
</reference>
<evidence type="ECO:0000313" key="1">
    <source>
        <dbReference type="EMBL" id="TFK95764.1"/>
    </source>
</evidence>
<sequence length="192" mass="21968">MPSHRSFVSELGLALASKSRTRAFSTINQHAEDTRDLLRSLHEFRNEYSPSIRILHPQSLSLILVEAVAPPKGWDFGIASWRDHIALTLVCRAWCSVALHTPSFWSSLPISTSLEFPKTLARSKDTPMIVRTSGRIAQDTDRERYFEAFQAMLEPERLNEFHVEAYYHGKRALPKDNPGRVYTTCERVEGRL</sequence>